<organism evidence="2">
    <name type="scientific">uncultured Acetobacteraceae bacterium</name>
    <dbReference type="NCBI Taxonomy" id="169975"/>
    <lineage>
        <taxon>Bacteria</taxon>
        <taxon>Pseudomonadati</taxon>
        <taxon>Pseudomonadota</taxon>
        <taxon>Alphaproteobacteria</taxon>
        <taxon>Acetobacterales</taxon>
        <taxon>Acetobacteraceae</taxon>
        <taxon>environmental samples</taxon>
    </lineage>
</organism>
<feature type="compositionally biased region" description="Basic and acidic residues" evidence="1">
    <location>
        <begin position="145"/>
        <end position="156"/>
    </location>
</feature>
<dbReference type="EMBL" id="CADCTL010000115">
    <property type="protein sequence ID" value="CAA9241753.1"/>
    <property type="molecule type" value="Genomic_DNA"/>
</dbReference>
<protein>
    <submittedName>
        <fullName evidence="2">Transcriptional regulator, AcrR family</fullName>
    </submittedName>
</protein>
<feature type="non-terminal residue" evidence="2">
    <location>
        <position position="1"/>
    </location>
</feature>
<feature type="non-terminal residue" evidence="2">
    <location>
        <position position="204"/>
    </location>
</feature>
<gene>
    <name evidence="2" type="ORF">AVDCRST_MAG04-1654</name>
</gene>
<accession>A0A6J4I545</accession>
<feature type="region of interest" description="Disordered" evidence="1">
    <location>
        <begin position="1"/>
        <end position="204"/>
    </location>
</feature>
<sequence length="204" mass="21793">GKSLAPRDAAAGPPPRVRPRRRARRGHATVLAARLRRHADQRPDRSHGHHAAAALRGVRGQAAAVRRSGGQVRRRGRRVRRRGAGTAHRARGGRGAVAGCRTRTDRARPPGRLLLRPRRLELRPRVGGGRSGSAPAPRRGRGRHPAADRSGPERRRVAGGNGRRGASQILRFGVPGHVAPSPRRRLQAGPGAGRSTRHGGLAGL</sequence>
<feature type="compositionally biased region" description="Low complexity" evidence="1">
    <location>
        <begin position="1"/>
        <end position="11"/>
    </location>
</feature>
<feature type="compositionally biased region" description="Basic residues" evidence="1">
    <location>
        <begin position="72"/>
        <end position="92"/>
    </location>
</feature>
<proteinExistence type="predicted"/>
<evidence type="ECO:0000256" key="1">
    <source>
        <dbReference type="SAM" id="MobiDB-lite"/>
    </source>
</evidence>
<reference evidence="2" key="1">
    <citation type="submission" date="2020-02" db="EMBL/GenBank/DDBJ databases">
        <authorList>
            <person name="Meier V. D."/>
        </authorList>
    </citation>
    <scope>NUCLEOTIDE SEQUENCE</scope>
    <source>
        <strain evidence="2">AVDCRST_MAG04</strain>
    </source>
</reference>
<feature type="compositionally biased region" description="Basic residues" evidence="1">
    <location>
        <begin position="17"/>
        <end position="27"/>
    </location>
</feature>
<evidence type="ECO:0000313" key="2">
    <source>
        <dbReference type="EMBL" id="CAA9241753.1"/>
    </source>
</evidence>
<feature type="compositionally biased region" description="Low complexity" evidence="1">
    <location>
        <begin position="51"/>
        <end position="71"/>
    </location>
</feature>
<name>A0A6J4I545_9PROT</name>
<dbReference type="AlphaFoldDB" id="A0A6J4I545"/>